<dbReference type="EMBL" id="FOSN01000020">
    <property type="protein sequence ID" value="SFK77985.1"/>
    <property type="molecule type" value="Genomic_DNA"/>
</dbReference>
<protein>
    <submittedName>
        <fullName evidence="2">General secretion pathway protein L</fullName>
    </submittedName>
</protein>
<organism evidence="2 3">
    <name type="scientific">Methylocapsa palsarum</name>
    <dbReference type="NCBI Taxonomy" id="1612308"/>
    <lineage>
        <taxon>Bacteria</taxon>
        <taxon>Pseudomonadati</taxon>
        <taxon>Pseudomonadota</taxon>
        <taxon>Alphaproteobacteria</taxon>
        <taxon>Hyphomicrobiales</taxon>
        <taxon>Beijerinckiaceae</taxon>
        <taxon>Methylocapsa</taxon>
    </lineage>
</organism>
<keyword evidence="1" id="KW-0472">Membrane</keyword>
<dbReference type="STRING" id="1612308.SAMN05444581_1203"/>
<dbReference type="OrthoDB" id="8196557at2"/>
<sequence length="362" mass="39212">MNVYQKGLEIFDRWIDGVAATYLNGLALFRAERVARLTERPDGAFDCEWSAAGEAAAAAPEPISILPEQLAAPLTSELAEKFRGTRVDLCLRSDRFMFRPLALPSRASDFIEGIVRAQIDRLTPWSGRDAAFGWRPSAEAGNDRMVVTIAATAKSVITPFVDALLGLGAKSVIVFAPSPDDGSMIKVFEHSAMKALETHRVRRVLVGALAGAGALCGVAVAVSGVVGGDLQNRRDSLTSSIAAARAQMPGRDRTSAAAVELERRKHETPSSVIVYENVSQILPDDTYLTEMRIVGDKVQLIGVTTDAPSLVRLIEKSPRFTKATFFAPTTRSPNESLEHFFIEAHIQPNVDTPAEPRPPSNF</sequence>
<evidence type="ECO:0000313" key="2">
    <source>
        <dbReference type="EMBL" id="SFK77985.1"/>
    </source>
</evidence>
<dbReference type="PANTHER" id="PTHR40278">
    <property type="entry name" value="DNA UTILIZATION PROTEIN HOFN"/>
    <property type="match status" value="1"/>
</dbReference>
<dbReference type="InterPro" id="IPR052534">
    <property type="entry name" value="Extracell_DNA_Util/SecSys_Comp"/>
</dbReference>
<accession>A0A1I4CAK4</accession>
<dbReference type="PANTHER" id="PTHR40278:SF1">
    <property type="entry name" value="DNA UTILIZATION PROTEIN HOFN"/>
    <property type="match status" value="1"/>
</dbReference>
<dbReference type="AlphaFoldDB" id="A0A1I4CAK4"/>
<keyword evidence="1" id="KW-0812">Transmembrane</keyword>
<keyword evidence="1" id="KW-1133">Transmembrane helix</keyword>
<dbReference type="RefSeq" id="WP_091685826.1">
    <property type="nucleotide sequence ID" value="NZ_FOSN01000020.1"/>
</dbReference>
<proteinExistence type="predicted"/>
<name>A0A1I4CAK4_9HYPH</name>
<evidence type="ECO:0000256" key="1">
    <source>
        <dbReference type="SAM" id="Phobius"/>
    </source>
</evidence>
<evidence type="ECO:0000313" key="3">
    <source>
        <dbReference type="Proteomes" id="UP000198755"/>
    </source>
</evidence>
<dbReference type="Pfam" id="PF05137">
    <property type="entry name" value="PilN"/>
    <property type="match status" value="1"/>
</dbReference>
<feature type="transmembrane region" description="Helical" evidence="1">
    <location>
        <begin position="204"/>
        <end position="226"/>
    </location>
</feature>
<gene>
    <name evidence="2" type="ORF">SAMN05444581_1203</name>
</gene>
<keyword evidence="3" id="KW-1185">Reference proteome</keyword>
<dbReference type="InterPro" id="IPR007813">
    <property type="entry name" value="PilN"/>
</dbReference>
<reference evidence="2 3" key="1">
    <citation type="submission" date="2016-10" db="EMBL/GenBank/DDBJ databases">
        <authorList>
            <person name="de Groot N.N."/>
        </authorList>
    </citation>
    <scope>NUCLEOTIDE SEQUENCE [LARGE SCALE GENOMIC DNA]</scope>
    <source>
        <strain evidence="2 3">NE2</strain>
    </source>
</reference>
<dbReference type="Proteomes" id="UP000198755">
    <property type="component" value="Unassembled WGS sequence"/>
</dbReference>